<feature type="domain" description="DUF1279" evidence="8">
    <location>
        <begin position="81"/>
        <end position="167"/>
    </location>
</feature>
<dbReference type="InterPro" id="IPR045866">
    <property type="entry name" value="FAM210A/B-like"/>
</dbReference>
<feature type="region of interest" description="Disordered" evidence="6">
    <location>
        <begin position="239"/>
        <end position="265"/>
    </location>
</feature>
<dbReference type="PANTHER" id="PTHR21377">
    <property type="entry name" value="PROTEIN FAM210B, MITOCHONDRIAL"/>
    <property type="match status" value="1"/>
</dbReference>
<name>A0AA38MHE9_9CUCU</name>
<evidence type="ECO:0000256" key="6">
    <source>
        <dbReference type="SAM" id="MobiDB-lite"/>
    </source>
</evidence>
<dbReference type="AlphaFoldDB" id="A0AA38MHE9"/>
<evidence type="ECO:0000313" key="9">
    <source>
        <dbReference type="EMBL" id="KAJ3656213.1"/>
    </source>
</evidence>
<evidence type="ECO:0000313" key="10">
    <source>
        <dbReference type="Proteomes" id="UP001168821"/>
    </source>
</evidence>
<protein>
    <recommendedName>
        <fullName evidence="8">DUF1279 domain-containing protein</fullName>
    </recommendedName>
</protein>
<evidence type="ECO:0000259" key="8">
    <source>
        <dbReference type="Pfam" id="PF06916"/>
    </source>
</evidence>
<organism evidence="9 10">
    <name type="scientific">Zophobas morio</name>
    <dbReference type="NCBI Taxonomy" id="2755281"/>
    <lineage>
        <taxon>Eukaryota</taxon>
        <taxon>Metazoa</taxon>
        <taxon>Ecdysozoa</taxon>
        <taxon>Arthropoda</taxon>
        <taxon>Hexapoda</taxon>
        <taxon>Insecta</taxon>
        <taxon>Pterygota</taxon>
        <taxon>Neoptera</taxon>
        <taxon>Endopterygota</taxon>
        <taxon>Coleoptera</taxon>
        <taxon>Polyphaga</taxon>
        <taxon>Cucujiformia</taxon>
        <taxon>Tenebrionidae</taxon>
        <taxon>Zophobas</taxon>
    </lineage>
</organism>
<dbReference type="InterPro" id="IPR009688">
    <property type="entry name" value="FAM210A/B-like_dom"/>
</dbReference>
<feature type="transmembrane region" description="Helical" evidence="7">
    <location>
        <begin position="90"/>
        <end position="113"/>
    </location>
</feature>
<dbReference type="PANTHER" id="PTHR21377:SF1">
    <property type="entry name" value="PROTEIN FAM210A"/>
    <property type="match status" value="1"/>
</dbReference>
<keyword evidence="3 7" id="KW-1133">Transmembrane helix</keyword>
<evidence type="ECO:0000256" key="5">
    <source>
        <dbReference type="ARBA" id="ARBA00023136"/>
    </source>
</evidence>
<accession>A0AA38MHE9</accession>
<dbReference type="GO" id="GO:0005739">
    <property type="term" value="C:mitochondrion"/>
    <property type="evidence" value="ECO:0007669"/>
    <property type="project" value="TreeGrafter"/>
</dbReference>
<keyword evidence="2 7" id="KW-0812">Transmembrane</keyword>
<proteinExistence type="predicted"/>
<comment type="subcellular location">
    <subcellularLocation>
        <location evidence="1">Membrane</location>
        <topology evidence="1">Single-pass membrane protein</topology>
    </subcellularLocation>
</comment>
<evidence type="ECO:0000256" key="2">
    <source>
        <dbReference type="ARBA" id="ARBA00022692"/>
    </source>
</evidence>
<keyword evidence="10" id="KW-1185">Reference proteome</keyword>
<dbReference type="EMBL" id="JALNTZ010000004">
    <property type="protein sequence ID" value="KAJ3656213.1"/>
    <property type="molecule type" value="Genomic_DNA"/>
</dbReference>
<keyword evidence="5 7" id="KW-0472">Membrane</keyword>
<dbReference type="Pfam" id="PF06916">
    <property type="entry name" value="FAM210A-B_dom"/>
    <property type="match status" value="1"/>
</dbReference>
<gene>
    <name evidence="9" type="ORF">Zmor_015308</name>
</gene>
<dbReference type="Proteomes" id="UP001168821">
    <property type="component" value="Unassembled WGS sequence"/>
</dbReference>
<evidence type="ECO:0000256" key="4">
    <source>
        <dbReference type="ARBA" id="ARBA00023054"/>
    </source>
</evidence>
<evidence type="ECO:0000256" key="3">
    <source>
        <dbReference type="ARBA" id="ARBA00022989"/>
    </source>
</evidence>
<keyword evidence="4" id="KW-0175">Coiled coil</keyword>
<reference evidence="9" key="1">
    <citation type="journal article" date="2023" name="G3 (Bethesda)">
        <title>Whole genome assemblies of Zophobas morio and Tenebrio molitor.</title>
        <authorList>
            <person name="Kaur S."/>
            <person name="Stinson S.A."/>
            <person name="diCenzo G.C."/>
        </authorList>
    </citation>
    <scope>NUCLEOTIDE SEQUENCE</scope>
    <source>
        <strain evidence="9">QUZm001</strain>
    </source>
</reference>
<sequence>MANIVVRRYLGRNLFKLKEPTHFINHSRCASVFVVNFNQRNGSLFNNNPQKSVFIRPSQVQFFSDKPSDKFKNEQQLTLFQKFKQMYKDYWYVLVPVHLVTSAAWFGGFYYLAKSGVDVAGILESWNVSPRITSPLKDSSMGYIAISYALYKIATPARYTVTLGGTTVSINYLKKWGYIKPVPSPEKLKEMYLEKKDNLMETMRETRDGLKVQSEKLKDTKDHIIDDLDKGIQHIKGLGDKIKSKEGEDEGVTKNKKKKSKEDKS</sequence>
<evidence type="ECO:0000256" key="1">
    <source>
        <dbReference type="ARBA" id="ARBA00004167"/>
    </source>
</evidence>
<dbReference type="GO" id="GO:0016020">
    <property type="term" value="C:membrane"/>
    <property type="evidence" value="ECO:0007669"/>
    <property type="project" value="UniProtKB-SubCell"/>
</dbReference>
<comment type="caution">
    <text evidence="9">The sequence shown here is derived from an EMBL/GenBank/DDBJ whole genome shotgun (WGS) entry which is preliminary data.</text>
</comment>
<evidence type="ECO:0000256" key="7">
    <source>
        <dbReference type="SAM" id="Phobius"/>
    </source>
</evidence>